<dbReference type="PANTHER" id="PTHR43649">
    <property type="entry name" value="ARABINOSE-BINDING PROTEIN-RELATED"/>
    <property type="match status" value="1"/>
</dbReference>
<evidence type="ECO:0000256" key="2">
    <source>
        <dbReference type="SAM" id="SignalP"/>
    </source>
</evidence>
<proteinExistence type="predicted"/>
<dbReference type="PANTHER" id="PTHR43649:SF12">
    <property type="entry name" value="DIACETYLCHITOBIOSE BINDING PROTEIN DASA"/>
    <property type="match status" value="1"/>
</dbReference>
<dbReference type="Gene3D" id="3.40.190.10">
    <property type="entry name" value="Periplasmic binding protein-like II"/>
    <property type="match status" value="1"/>
</dbReference>
<feature type="compositionally biased region" description="Low complexity" evidence="1">
    <location>
        <begin position="50"/>
        <end position="65"/>
    </location>
</feature>
<dbReference type="PROSITE" id="PS51257">
    <property type="entry name" value="PROKAR_LIPOPROTEIN"/>
    <property type="match status" value="1"/>
</dbReference>
<protein>
    <submittedName>
        <fullName evidence="3">Extracellular solute-binding protein</fullName>
    </submittedName>
</protein>
<feature type="signal peptide" evidence="2">
    <location>
        <begin position="1"/>
        <end position="26"/>
    </location>
</feature>
<dbReference type="AlphaFoldDB" id="A0A7C5RUS8"/>
<feature type="region of interest" description="Disordered" evidence="1">
    <location>
        <begin position="30"/>
        <end position="65"/>
    </location>
</feature>
<reference evidence="3" key="1">
    <citation type="journal article" date="2020" name="mSystems">
        <title>Genome- and Community-Level Interaction Insights into Carbon Utilization and Element Cycling Functions of Hydrothermarchaeota in Hydrothermal Sediment.</title>
        <authorList>
            <person name="Zhou Z."/>
            <person name="Liu Y."/>
            <person name="Xu W."/>
            <person name="Pan J."/>
            <person name="Luo Z.H."/>
            <person name="Li M."/>
        </authorList>
    </citation>
    <scope>NUCLEOTIDE SEQUENCE [LARGE SCALE GENOMIC DNA]</scope>
    <source>
        <strain evidence="3">SpSt-1065</strain>
    </source>
</reference>
<feature type="compositionally biased region" description="Pro residues" evidence="1">
    <location>
        <begin position="34"/>
        <end position="49"/>
    </location>
</feature>
<organism evidence="3">
    <name type="scientific">Thermomicrobium roseum</name>
    <dbReference type="NCBI Taxonomy" id="500"/>
    <lineage>
        <taxon>Bacteria</taxon>
        <taxon>Pseudomonadati</taxon>
        <taxon>Thermomicrobiota</taxon>
        <taxon>Thermomicrobia</taxon>
        <taxon>Thermomicrobiales</taxon>
        <taxon>Thermomicrobiaceae</taxon>
        <taxon>Thermomicrobium</taxon>
    </lineage>
</organism>
<sequence>MPQHFSRRRFLVTLATGFGVVLGACAGGGQATPTPAPQPSPTPAPPVTPTPAAATTPTPAAAATPTAVAAQAPALTPIPGREVVVWQTADYLPETTALIKQRLEEVAQTNGFTISFEEIPNNPQGYNRFNAAVQAGTPPDIYRLYDYQTQFWRAQGQTDDVTDLVAPFLQQNGGVWEPVELTCTFKGRWWATPLAVNAWPFHTRQDLLDQAGFKFPANWDEFRQQGRALTRPPLHYYGMTLSRINDTNNHTLGMVWTFGGKLQNEDGSLAVTANDKAWLDCLALIQTMYFDDRIIPAGSVNWDDGSNNQGYQSEQLVLTSNPTSIYNWLLKNKPELAEKTRFYSYPAGPAGSFGQVDVWTEGLFKNGKGGDNARICLVALMEPTWYSSYINEQLKGRFIPCWKDMIKHDLWQKNELYAEYQKIISTGRIMAYAAPPLGAFGELATKFVIGDMMQDLCVRRLSPQEALANFVKAAQEIWSKPENRA</sequence>
<name>A0A7C5RUS8_THERO</name>
<accession>A0A7C5RUS8</accession>
<evidence type="ECO:0000313" key="3">
    <source>
        <dbReference type="EMBL" id="HHM96565.1"/>
    </source>
</evidence>
<evidence type="ECO:0000256" key="1">
    <source>
        <dbReference type="SAM" id="MobiDB-lite"/>
    </source>
</evidence>
<dbReference type="PROSITE" id="PS51318">
    <property type="entry name" value="TAT"/>
    <property type="match status" value="1"/>
</dbReference>
<gene>
    <name evidence="3" type="ORF">ENM21_05060</name>
</gene>
<dbReference type="SUPFAM" id="SSF53850">
    <property type="entry name" value="Periplasmic binding protein-like II"/>
    <property type="match status" value="1"/>
</dbReference>
<feature type="chain" id="PRO_5027917862" evidence="2">
    <location>
        <begin position="27"/>
        <end position="485"/>
    </location>
</feature>
<comment type="caution">
    <text evidence="3">The sequence shown here is derived from an EMBL/GenBank/DDBJ whole genome shotgun (WGS) entry which is preliminary data.</text>
</comment>
<dbReference type="EMBL" id="DRWX01000238">
    <property type="protein sequence ID" value="HHM96565.1"/>
    <property type="molecule type" value="Genomic_DNA"/>
</dbReference>
<keyword evidence="2" id="KW-0732">Signal</keyword>
<dbReference type="InterPro" id="IPR006311">
    <property type="entry name" value="TAT_signal"/>
</dbReference>
<dbReference type="InterPro" id="IPR050490">
    <property type="entry name" value="Bact_solute-bd_prot1"/>
</dbReference>